<name>A0ACD3AI77_9AGAR</name>
<dbReference type="EMBL" id="ML208452">
    <property type="protein sequence ID" value="TFK64984.1"/>
    <property type="molecule type" value="Genomic_DNA"/>
</dbReference>
<evidence type="ECO:0000313" key="2">
    <source>
        <dbReference type="Proteomes" id="UP000308600"/>
    </source>
</evidence>
<proteinExistence type="predicted"/>
<gene>
    <name evidence="1" type="ORF">BDN72DRAFT_962839</name>
</gene>
<organism evidence="1 2">
    <name type="scientific">Pluteus cervinus</name>
    <dbReference type="NCBI Taxonomy" id="181527"/>
    <lineage>
        <taxon>Eukaryota</taxon>
        <taxon>Fungi</taxon>
        <taxon>Dikarya</taxon>
        <taxon>Basidiomycota</taxon>
        <taxon>Agaricomycotina</taxon>
        <taxon>Agaricomycetes</taxon>
        <taxon>Agaricomycetidae</taxon>
        <taxon>Agaricales</taxon>
        <taxon>Pluteineae</taxon>
        <taxon>Pluteaceae</taxon>
        <taxon>Pluteus</taxon>
    </lineage>
</organism>
<sequence>MQSPISARDSALSIPEILSHIFDQLAVPITSLDDVNASTLYRQPPHQNHNRCYSCRRSDDEPVVHPLLLGDEILVRKSALRAAALCCQRFSRPALDVLWRTMNSLFPLISLLPFTTVSSTLYLRLSECNSNVWDTFIAYANRIRTLVVEGTVFKHATSLRLHPSLYSALLNSRHYLLPSLNTLLISSLSDHLEFDPSLLVSSSLNRLEIGPSTGTPEALETFILITLARAGPLSHAAFNCGLTRDTQATVIERMASVQSLTILSSIITSCSQLSSFQHLRHLDIDTNFGRRTLPKDLSIPLLKKLSVHGTCPSIHRFLSILRCDLVSLQVSVRLDQASNQQPSEEELNGFVGSAAQLWGQTLVHFRLDCGQLQHGASSAIFSPEFGVLHLPKLLGFEVDSYPGHLDPSASLAGITSHLPVIQSLVLPPYQSGQEPTLDDLRSLAQSCSSLRHLSASLNINSEVPGTVELPFLYHELDTLHVYASPIADPWAVAANLDRTFPYLRKVTTLSNLDATLYKKWRQVERELALCHRSRAGFQT</sequence>
<keyword evidence="2" id="KW-1185">Reference proteome</keyword>
<reference evidence="1 2" key="1">
    <citation type="journal article" date="2019" name="Nat. Ecol. Evol.">
        <title>Megaphylogeny resolves global patterns of mushroom evolution.</title>
        <authorList>
            <person name="Varga T."/>
            <person name="Krizsan K."/>
            <person name="Foldi C."/>
            <person name="Dima B."/>
            <person name="Sanchez-Garcia M."/>
            <person name="Sanchez-Ramirez S."/>
            <person name="Szollosi G.J."/>
            <person name="Szarkandi J.G."/>
            <person name="Papp V."/>
            <person name="Albert L."/>
            <person name="Andreopoulos W."/>
            <person name="Angelini C."/>
            <person name="Antonin V."/>
            <person name="Barry K.W."/>
            <person name="Bougher N.L."/>
            <person name="Buchanan P."/>
            <person name="Buyck B."/>
            <person name="Bense V."/>
            <person name="Catcheside P."/>
            <person name="Chovatia M."/>
            <person name="Cooper J."/>
            <person name="Damon W."/>
            <person name="Desjardin D."/>
            <person name="Finy P."/>
            <person name="Geml J."/>
            <person name="Haridas S."/>
            <person name="Hughes K."/>
            <person name="Justo A."/>
            <person name="Karasinski D."/>
            <person name="Kautmanova I."/>
            <person name="Kiss B."/>
            <person name="Kocsube S."/>
            <person name="Kotiranta H."/>
            <person name="LaButti K.M."/>
            <person name="Lechner B.E."/>
            <person name="Liimatainen K."/>
            <person name="Lipzen A."/>
            <person name="Lukacs Z."/>
            <person name="Mihaltcheva S."/>
            <person name="Morgado L.N."/>
            <person name="Niskanen T."/>
            <person name="Noordeloos M.E."/>
            <person name="Ohm R.A."/>
            <person name="Ortiz-Santana B."/>
            <person name="Ovrebo C."/>
            <person name="Racz N."/>
            <person name="Riley R."/>
            <person name="Savchenko A."/>
            <person name="Shiryaev A."/>
            <person name="Soop K."/>
            <person name="Spirin V."/>
            <person name="Szebenyi C."/>
            <person name="Tomsovsky M."/>
            <person name="Tulloss R.E."/>
            <person name="Uehling J."/>
            <person name="Grigoriev I.V."/>
            <person name="Vagvolgyi C."/>
            <person name="Papp T."/>
            <person name="Martin F.M."/>
            <person name="Miettinen O."/>
            <person name="Hibbett D.S."/>
            <person name="Nagy L.G."/>
        </authorList>
    </citation>
    <scope>NUCLEOTIDE SEQUENCE [LARGE SCALE GENOMIC DNA]</scope>
    <source>
        <strain evidence="1 2">NL-1719</strain>
    </source>
</reference>
<evidence type="ECO:0000313" key="1">
    <source>
        <dbReference type="EMBL" id="TFK64984.1"/>
    </source>
</evidence>
<protein>
    <submittedName>
        <fullName evidence="1">Uncharacterized protein</fullName>
    </submittedName>
</protein>
<dbReference type="Proteomes" id="UP000308600">
    <property type="component" value="Unassembled WGS sequence"/>
</dbReference>
<accession>A0ACD3AI77</accession>